<reference evidence="1 2" key="1">
    <citation type="submission" date="2020-08" db="EMBL/GenBank/DDBJ databases">
        <title>Sequencing the genomes of 1000 actinobacteria strains.</title>
        <authorList>
            <person name="Klenk H.-P."/>
        </authorList>
    </citation>
    <scope>NUCLEOTIDE SEQUENCE [LARGE SCALE GENOMIC DNA]</scope>
    <source>
        <strain evidence="1 2">DSM 45582</strain>
    </source>
</reference>
<protein>
    <submittedName>
        <fullName evidence="1">Uncharacterized protein (TIGR02678 family)</fullName>
    </submittedName>
</protein>
<proteinExistence type="predicted"/>
<dbReference type="Pfam" id="PF09661">
    <property type="entry name" value="DUF2398"/>
    <property type="match status" value="1"/>
</dbReference>
<dbReference type="EMBL" id="JACHIV010000001">
    <property type="protein sequence ID" value="MBB5067156.1"/>
    <property type="molecule type" value="Genomic_DNA"/>
</dbReference>
<evidence type="ECO:0000313" key="1">
    <source>
        <dbReference type="EMBL" id="MBB5067156.1"/>
    </source>
</evidence>
<gene>
    <name evidence="1" type="ORF">BJ969_000244</name>
</gene>
<dbReference type="NCBIfam" id="TIGR02678">
    <property type="entry name" value="TIGR02678 family protein"/>
    <property type="match status" value="1"/>
</dbReference>
<accession>A0A840N576</accession>
<keyword evidence="2" id="KW-1185">Reference proteome</keyword>
<dbReference type="InterPro" id="IPR013494">
    <property type="entry name" value="CHP02678"/>
</dbReference>
<evidence type="ECO:0000313" key="2">
    <source>
        <dbReference type="Proteomes" id="UP000580474"/>
    </source>
</evidence>
<name>A0A840N576_9PSEU</name>
<organism evidence="1 2">
    <name type="scientific">Saccharopolyspora gloriosae</name>
    <dbReference type="NCBI Taxonomy" id="455344"/>
    <lineage>
        <taxon>Bacteria</taxon>
        <taxon>Bacillati</taxon>
        <taxon>Actinomycetota</taxon>
        <taxon>Actinomycetes</taxon>
        <taxon>Pseudonocardiales</taxon>
        <taxon>Pseudonocardiaceae</taxon>
        <taxon>Saccharopolyspora</taxon>
    </lineage>
</organism>
<dbReference type="AlphaFoldDB" id="A0A840N576"/>
<sequence length="409" mass="44345">MSNLANQLVIAERTDLARGIKLLLAHPLIRADTDPDGFDLVRRRKDTLTDWFDYHCGWALAVEPRLGYARLAKVRSDPDASRPARRDRSSRAPFDRRRYTLFCVAAAELLGGPATTIGLLADRIVQATAADPVLTAFDAAMRSERMAFVDVLRALESFGVLESIDGSTESFVDSAEAKVLYRVDATLLMRLLSAPNGPSQPAERDQGADPDEAISALVAESRYGNAEQGATEVQCNLWLRHSVLRKLFDDPVVYWADLTEAQRAYATSQAGRQIMRKAAEQGGFVLEERAEGVLLVDPEAMATDAKFPDDANNAKVAALHLLDALGTSRSGRTAEQLRGDAESVLDRSPGAARTYRYSDGPSRLVNDAVAVLVDFGLARRDGERIVALPAAARYAVVSGFPDSAGGNPS</sequence>
<comment type="caution">
    <text evidence="1">The sequence shown here is derived from an EMBL/GenBank/DDBJ whole genome shotgun (WGS) entry which is preliminary data.</text>
</comment>
<dbReference type="RefSeq" id="WP_184476489.1">
    <property type="nucleotide sequence ID" value="NZ_JACHIV010000001.1"/>
</dbReference>
<dbReference type="Proteomes" id="UP000580474">
    <property type="component" value="Unassembled WGS sequence"/>
</dbReference>